<organism evidence="2">
    <name type="scientific">mine drainage metagenome</name>
    <dbReference type="NCBI Taxonomy" id="410659"/>
    <lineage>
        <taxon>unclassified sequences</taxon>
        <taxon>metagenomes</taxon>
        <taxon>ecological metagenomes</taxon>
    </lineage>
</organism>
<accession>E6PPV5</accession>
<feature type="region of interest" description="Disordered" evidence="1">
    <location>
        <begin position="26"/>
        <end position="124"/>
    </location>
</feature>
<feature type="compositionally biased region" description="Low complexity" evidence="1">
    <location>
        <begin position="48"/>
        <end position="64"/>
    </location>
</feature>
<dbReference type="GO" id="GO:0005507">
    <property type="term" value="F:copper ion binding"/>
    <property type="evidence" value="ECO:0007669"/>
    <property type="project" value="InterPro"/>
</dbReference>
<dbReference type="AlphaFoldDB" id="E6PPV5"/>
<dbReference type="Pfam" id="PF05275">
    <property type="entry name" value="CopB"/>
    <property type="match status" value="1"/>
</dbReference>
<evidence type="ECO:0000313" key="2">
    <source>
        <dbReference type="EMBL" id="CBH96959.1"/>
    </source>
</evidence>
<feature type="compositionally biased region" description="Polar residues" evidence="1">
    <location>
        <begin position="26"/>
        <end position="47"/>
    </location>
</feature>
<proteinExistence type="predicted"/>
<evidence type="ECO:0000256" key="1">
    <source>
        <dbReference type="SAM" id="MobiDB-lite"/>
    </source>
</evidence>
<dbReference type="GO" id="GO:0009279">
    <property type="term" value="C:cell outer membrane"/>
    <property type="evidence" value="ECO:0007669"/>
    <property type="project" value="InterPro"/>
</dbReference>
<protein>
    <submittedName>
        <fullName evidence="2">Copper resistance protein B (CopB)</fullName>
    </submittedName>
</protein>
<reference evidence="2" key="1">
    <citation type="submission" date="2009-10" db="EMBL/GenBank/DDBJ databases">
        <title>Diversity of trophic interactions inside an arsenic-rich microbial ecosystem.</title>
        <authorList>
            <person name="Bertin P.N."/>
            <person name="Heinrich-Salmeron A."/>
            <person name="Pelletier E."/>
            <person name="Goulhen-Chollet F."/>
            <person name="Arsene-Ploetze F."/>
            <person name="Gallien S."/>
            <person name="Calteau A."/>
            <person name="Vallenet D."/>
            <person name="Casiot C."/>
            <person name="Chane-Woon-Ming B."/>
            <person name="Giloteaux L."/>
            <person name="Barakat M."/>
            <person name="Bonnefoy V."/>
            <person name="Bruneel O."/>
            <person name="Chandler M."/>
            <person name="Cleiss J."/>
            <person name="Duran R."/>
            <person name="Elbaz-Poulichet F."/>
            <person name="Fonknechten N."/>
            <person name="Lauga B."/>
            <person name="Mornico D."/>
            <person name="Ortet P."/>
            <person name="Schaeffer C."/>
            <person name="Siguier P."/>
            <person name="Alexander Thil Smith A."/>
            <person name="Van Dorsselaer A."/>
            <person name="Weissenbach J."/>
            <person name="Medigue C."/>
            <person name="Le Paslier D."/>
        </authorList>
    </citation>
    <scope>NUCLEOTIDE SEQUENCE</scope>
</reference>
<dbReference type="InterPro" id="IPR007939">
    <property type="entry name" value="Cu-R_B_prcur"/>
</dbReference>
<gene>
    <name evidence="2" type="primary">CopB</name>
    <name evidence="2" type="ORF">CARN2_2567</name>
</gene>
<dbReference type="EMBL" id="CABM01000038">
    <property type="protein sequence ID" value="CBH96959.1"/>
    <property type="molecule type" value="Genomic_DNA"/>
</dbReference>
<sequence>MNTMHTKLLSIAIAAMLASPAWSQSASVQPAGNHQQHTDATTPTQGTAPPDAAMAGMKMPGMMDETQPKQPQHESGGAMQGMTGSMGAMGDQAAPATPGAMPSTHAPASGSLSPRDPNAYSDGYTLTSGPYALAGLQPPRMADQENFGSLLVDRLERAYTRNGNSTAYDVQAWFGRDYNRAVLKAEGDIAQGRLQDARTEVLWGHAVAAFWDTQMGLRLDSGIGPERSWLAFGVQGLAPYWFDVEATGYLGDQGRSAIRLATSYDILLTQKLILQPRVETNLYGKSDPARMVGSGLSDATAGLRLRYEITRQFAPYVGVEWAGKFGQTADFAHAAGEKAKQTRLLAGLRFWF</sequence>
<dbReference type="GO" id="GO:0006878">
    <property type="term" value="P:intracellular copper ion homeostasis"/>
    <property type="evidence" value="ECO:0007669"/>
    <property type="project" value="InterPro"/>
</dbReference>
<name>E6PPV5_9ZZZZ</name>
<comment type="caution">
    <text evidence="2">The sequence shown here is derived from an EMBL/GenBank/DDBJ whole genome shotgun (WGS) entry which is preliminary data.</text>
</comment>